<protein>
    <recommendedName>
        <fullName evidence="10 11">UDP-N-acetylmuramoyl-tripeptide--D-alanyl-D-alanine ligase</fullName>
        <ecNumber evidence="10 11">6.3.2.10</ecNumber>
    </recommendedName>
    <alternativeName>
        <fullName evidence="10">D-alanyl-D-alanine-adding enzyme</fullName>
    </alternativeName>
</protein>
<evidence type="ECO:0000259" key="14">
    <source>
        <dbReference type="Pfam" id="PF08245"/>
    </source>
</evidence>
<dbReference type="RefSeq" id="WP_209837417.1">
    <property type="nucleotide sequence ID" value="NZ_JAGGJP010000001.1"/>
</dbReference>
<comment type="catalytic activity">
    <reaction evidence="10 11">
        <text>D-alanyl-D-alanine + UDP-N-acetyl-alpha-D-muramoyl-L-alanyl-gamma-D-glutamyl-meso-2,6-diaminopimelate + ATP = UDP-N-acetyl-alpha-D-muramoyl-L-alanyl-gamma-D-glutamyl-meso-2,6-diaminopimeloyl-D-alanyl-D-alanine + ADP + phosphate + H(+)</text>
        <dbReference type="Rhea" id="RHEA:28374"/>
        <dbReference type="ChEBI" id="CHEBI:15378"/>
        <dbReference type="ChEBI" id="CHEBI:30616"/>
        <dbReference type="ChEBI" id="CHEBI:43474"/>
        <dbReference type="ChEBI" id="CHEBI:57822"/>
        <dbReference type="ChEBI" id="CHEBI:61386"/>
        <dbReference type="ChEBI" id="CHEBI:83905"/>
        <dbReference type="ChEBI" id="CHEBI:456216"/>
        <dbReference type="EC" id="6.3.2.10"/>
    </reaction>
</comment>
<dbReference type="SUPFAM" id="SSF53623">
    <property type="entry name" value="MurD-like peptide ligases, catalytic domain"/>
    <property type="match status" value="1"/>
</dbReference>
<dbReference type="Pfam" id="PF08245">
    <property type="entry name" value="Mur_ligase_M"/>
    <property type="match status" value="1"/>
</dbReference>
<dbReference type="Gene3D" id="3.40.1390.10">
    <property type="entry name" value="MurE/MurF, N-terminal domain"/>
    <property type="match status" value="1"/>
</dbReference>
<accession>A0ABW0S7I8</accession>
<comment type="subcellular location">
    <subcellularLocation>
        <location evidence="10 11">Cytoplasm</location>
    </subcellularLocation>
</comment>
<dbReference type="InterPro" id="IPR004101">
    <property type="entry name" value="Mur_ligase_C"/>
</dbReference>
<evidence type="ECO:0000313" key="16">
    <source>
        <dbReference type="Proteomes" id="UP001596056"/>
    </source>
</evidence>
<reference evidence="16" key="1">
    <citation type="journal article" date="2019" name="Int. J. Syst. Evol. Microbiol.">
        <title>The Global Catalogue of Microorganisms (GCM) 10K type strain sequencing project: providing services to taxonomists for standard genome sequencing and annotation.</title>
        <authorList>
            <consortium name="The Broad Institute Genomics Platform"/>
            <consortium name="The Broad Institute Genome Sequencing Center for Infectious Disease"/>
            <person name="Wu L."/>
            <person name="Ma J."/>
        </authorList>
    </citation>
    <scope>NUCLEOTIDE SEQUENCE [LARGE SCALE GENOMIC DNA]</scope>
    <source>
        <strain evidence="16">KACC 11588</strain>
    </source>
</reference>
<dbReference type="InterPro" id="IPR036615">
    <property type="entry name" value="Mur_ligase_C_dom_sf"/>
</dbReference>
<evidence type="ECO:0000256" key="3">
    <source>
        <dbReference type="ARBA" id="ARBA00022618"/>
    </source>
</evidence>
<dbReference type="InterPro" id="IPR051046">
    <property type="entry name" value="MurCDEF_CellWall_CoF430Synth"/>
</dbReference>
<feature type="binding site" evidence="10">
    <location>
        <begin position="108"/>
        <end position="114"/>
    </location>
    <ligand>
        <name>ATP</name>
        <dbReference type="ChEBI" id="CHEBI:30616"/>
    </ligand>
</feature>
<keyword evidence="4 10" id="KW-0547">Nucleotide-binding</keyword>
<evidence type="ECO:0000256" key="4">
    <source>
        <dbReference type="ARBA" id="ARBA00022741"/>
    </source>
</evidence>
<comment type="function">
    <text evidence="10 11">Involved in cell wall formation. Catalyzes the final step in the synthesis of UDP-N-acetylmuramoyl-pentapeptide, the precursor of murein.</text>
</comment>
<dbReference type="NCBIfam" id="TIGR01143">
    <property type="entry name" value="murF"/>
    <property type="match status" value="1"/>
</dbReference>
<dbReference type="PANTHER" id="PTHR43024">
    <property type="entry name" value="UDP-N-ACETYLMURAMOYL-TRIPEPTIDE--D-ALANYL-D-ALANINE LIGASE"/>
    <property type="match status" value="1"/>
</dbReference>
<keyword evidence="2 10" id="KW-0436">Ligase</keyword>
<dbReference type="HAMAP" id="MF_02019">
    <property type="entry name" value="MurF"/>
    <property type="match status" value="1"/>
</dbReference>
<dbReference type="InterPro" id="IPR013221">
    <property type="entry name" value="Mur_ligase_cen"/>
</dbReference>
<dbReference type="InterPro" id="IPR000713">
    <property type="entry name" value="Mur_ligase_N"/>
</dbReference>
<evidence type="ECO:0000256" key="6">
    <source>
        <dbReference type="ARBA" id="ARBA00022960"/>
    </source>
</evidence>
<evidence type="ECO:0000256" key="9">
    <source>
        <dbReference type="ARBA" id="ARBA00023316"/>
    </source>
</evidence>
<dbReference type="Pfam" id="PF01225">
    <property type="entry name" value="Mur_ligase"/>
    <property type="match status" value="1"/>
</dbReference>
<dbReference type="Gene3D" id="3.90.190.20">
    <property type="entry name" value="Mur ligase, C-terminal domain"/>
    <property type="match status" value="1"/>
</dbReference>
<evidence type="ECO:0000256" key="7">
    <source>
        <dbReference type="ARBA" id="ARBA00022984"/>
    </source>
</evidence>
<feature type="domain" description="Mur ligase C-terminal" evidence="13">
    <location>
        <begin position="328"/>
        <end position="450"/>
    </location>
</feature>
<gene>
    <name evidence="10 15" type="primary">murF</name>
    <name evidence="15" type="ORF">ACFPOC_00065</name>
</gene>
<keyword evidence="8 10" id="KW-0131">Cell cycle</keyword>
<keyword evidence="1 10" id="KW-0963">Cytoplasm</keyword>
<dbReference type="SUPFAM" id="SSF63418">
    <property type="entry name" value="MurE/MurF N-terminal domain"/>
    <property type="match status" value="1"/>
</dbReference>
<organism evidence="15 16">
    <name type="scientific">Rubellimicrobium aerolatum</name>
    <dbReference type="NCBI Taxonomy" id="490979"/>
    <lineage>
        <taxon>Bacteria</taxon>
        <taxon>Pseudomonadati</taxon>
        <taxon>Pseudomonadota</taxon>
        <taxon>Alphaproteobacteria</taxon>
        <taxon>Rhodobacterales</taxon>
        <taxon>Roseobacteraceae</taxon>
        <taxon>Rubellimicrobium</taxon>
    </lineage>
</organism>
<keyword evidence="16" id="KW-1185">Reference proteome</keyword>
<feature type="domain" description="Mur ligase N-terminal catalytic" evidence="12">
    <location>
        <begin position="25"/>
        <end position="93"/>
    </location>
</feature>
<keyword evidence="7 10" id="KW-0573">Peptidoglycan synthesis</keyword>
<dbReference type="Pfam" id="PF02875">
    <property type="entry name" value="Mur_ligase_C"/>
    <property type="match status" value="1"/>
</dbReference>
<evidence type="ECO:0000256" key="11">
    <source>
        <dbReference type="RuleBase" id="RU004136"/>
    </source>
</evidence>
<evidence type="ECO:0000256" key="1">
    <source>
        <dbReference type="ARBA" id="ARBA00022490"/>
    </source>
</evidence>
<dbReference type="EMBL" id="JBHSNA010000001">
    <property type="protein sequence ID" value="MFC5564814.1"/>
    <property type="molecule type" value="Genomic_DNA"/>
</dbReference>
<dbReference type="InterPro" id="IPR036565">
    <property type="entry name" value="Mur-like_cat_sf"/>
</dbReference>
<evidence type="ECO:0000256" key="8">
    <source>
        <dbReference type="ARBA" id="ARBA00023306"/>
    </source>
</evidence>
<comment type="pathway">
    <text evidence="10 11">Cell wall biogenesis; peptidoglycan biosynthesis.</text>
</comment>
<keyword evidence="6 10" id="KW-0133">Cell shape</keyword>
<keyword evidence="5 10" id="KW-0067">ATP-binding</keyword>
<evidence type="ECO:0000256" key="10">
    <source>
        <dbReference type="HAMAP-Rule" id="MF_02019"/>
    </source>
</evidence>
<dbReference type="GO" id="GO:0047480">
    <property type="term" value="F:UDP-N-acetylmuramoyl-tripeptide-D-alanyl-D-alanine ligase activity"/>
    <property type="evidence" value="ECO:0007669"/>
    <property type="project" value="UniProtKB-EC"/>
</dbReference>
<dbReference type="InterPro" id="IPR035911">
    <property type="entry name" value="MurE/MurF_N"/>
</dbReference>
<comment type="caution">
    <text evidence="15">The sequence shown here is derived from an EMBL/GenBank/DDBJ whole genome shotgun (WGS) entry which is preliminary data.</text>
</comment>
<sequence length="475" mass="48389">MSLWTAGEAVTATGGTATGGWAAEGVSIDTRTLRPGDLFVALSAARDGHEFVAQALDKGAAAALVSRIPEGVAADAPLLVVPDVLRGLEDLGRAARARTGARVVAVTGSVGKTSTKEMLRAALATQGKVHAAEASYNNHWGVPLTLARMPADARWAVIEIGMNHPGEIAPLAQQARPHVALVTTVGAAHLEAFGSLDGIAEEKGSVCEGLEPGGVAVLPADAPQLPILRACAAKAGARVVTFGMAAGAHHRLLDAQVTAGATVGRARVWRTPIHVKVATEGRHFALNALGALAAVQALGGDRALALNGLAAWAPPKGRGGRETVAWGDGTVTLIDDAFNANPASMAAGLAVLAGLEPEDGTGRIRRGRRIAILGDMLELGAGEAALHAGLADDPAMEAVHVVHCVGPRMRALHEALPGDKRGERAETPEALAAGLRRLLDAGDIVLVKGSKGSRVSVVVDAIRRMGQGAPSNEGG</sequence>
<name>A0ABW0S7I8_9RHOB</name>
<evidence type="ECO:0000259" key="12">
    <source>
        <dbReference type="Pfam" id="PF01225"/>
    </source>
</evidence>
<proteinExistence type="inferred from homology"/>
<dbReference type="Gene3D" id="3.40.1190.10">
    <property type="entry name" value="Mur-like, catalytic domain"/>
    <property type="match status" value="1"/>
</dbReference>
<feature type="domain" description="Mur ligase central" evidence="14">
    <location>
        <begin position="106"/>
        <end position="295"/>
    </location>
</feature>
<evidence type="ECO:0000256" key="2">
    <source>
        <dbReference type="ARBA" id="ARBA00022598"/>
    </source>
</evidence>
<evidence type="ECO:0000256" key="5">
    <source>
        <dbReference type="ARBA" id="ARBA00022840"/>
    </source>
</evidence>
<dbReference type="SUPFAM" id="SSF53244">
    <property type="entry name" value="MurD-like peptide ligases, peptide-binding domain"/>
    <property type="match status" value="1"/>
</dbReference>
<evidence type="ECO:0000313" key="15">
    <source>
        <dbReference type="EMBL" id="MFC5564814.1"/>
    </source>
</evidence>
<dbReference type="InterPro" id="IPR005863">
    <property type="entry name" value="UDP-N-AcMur_synth"/>
</dbReference>
<evidence type="ECO:0000259" key="13">
    <source>
        <dbReference type="Pfam" id="PF02875"/>
    </source>
</evidence>
<dbReference type="EC" id="6.3.2.10" evidence="10 11"/>
<comment type="similarity">
    <text evidence="10">Belongs to the MurCDEF family. MurF subfamily.</text>
</comment>
<dbReference type="Proteomes" id="UP001596056">
    <property type="component" value="Unassembled WGS sequence"/>
</dbReference>
<keyword evidence="3 10" id="KW-0132">Cell division</keyword>
<keyword evidence="9 10" id="KW-0961">Cell wall biogenesis/degradation</keyword>
<dbReference type="PANTHER" id="PTHR43024:SF1">
    <property type="entry name" value="UDP-N-ACETYLMURAMOYL-TRIPEPTIDE--D-ALANYL-D-ALANINE LIGASE"/>
    <property type="match status" value="1"/>
</dbReference>